<dbReference type="AlphaFoldDB" id="A0A0B0PQN7"/>
<accession>A0A0B0PQN7</accession>
<protein>
    <submittedName>
        <fullName evidence="1">Uncharacterized protein</fullName>
    </submittedName>
</protein>
<organism evidence="1 2">
    <name type="scientific">Gossypium arboreum</name>
    <name type="common">Tree cotton</name>
    <name type="synonym">Gossypium nanking</name>
    <dbReference type="NCBI Taxonomy" id="29729"/>
    <lineage>
        <taxon>Eukaryota</taxon>
        <taxon>Viridiplantae</taxon>
        <taxon>Streptophyta</taxon>
        <taxon>Embryophyta</taxon>
        <taxon>Tracheophyta</taxon>
        <taxon>Spermatophyta</taxon>
        <taxon>Magnoliopsida</taxon>
        <taxon>eudicotyledons</taxon>
        <taxon>Gunneridae</taxon>
        <taxon>Pentapetalae</taxon>
        <taxon>rosids</taxon>
        <taxon>malvids</taxon>
        <taxon>Malvales</taxon>
        <taxon>Malvaceae</taxon>
        <taxon>Malvoideae</taxon>
        <taxon>Gossypium</taxon>
    </lineage>
</organism>
<sequence length="31" mass="3565">MVNYRFWIEFFQVSSGLEIVGGSITLSSHYP</sequence>
<evidence type="ECO:0000313" key="2">
    <source>
        <dbReference type="Proteomes" id="UP000032142"/>
    </source>
</evidence>
<keyword evidence="2" id="KW-1185">Reference proteome</keyword>
<reference evidence="2" key="1">
    <citation type="submission" date="2014-09" db="EMBL/GenBank/DDBJ databases">
        <authorList>
            <person name="Mudge J."/>
            <person name="Ramaraj T."/>
            <person name="Lindquist I.E."/>
            <person name="Bharti A.K."/>
            <person name="Sundararajan A."/>
            <person name="Cameron C.T."/>
            <person name="Woodward J.E."/>
            <person name="May G.D."/>
            <person name="Brubaker C."/>
            <person name="Broadhvest J."/>
            <person name="Wilkins T.A."/>
        </authorList>
    </citation>
    <scope>NUCLEOTIDE SEQUENCE</scope>
    <source>
        <strain evidence="2">cv. AKA8401</strain>
    </source>
</reference>
<name>A0A0B0PQN7_GOSAR</name>
<gene>
    <name evidence="1" type="ORF">F383_32046</name>
</gene>
<proteinExistence type="predicted"/>
<dbReference type="EMBL" id="KN433566">
    <property type="protein sequence ID" value="KHG25726.1"/>
    <property type="molecule type" value="Genomic_DNA"/>
</dbReference>
<evidence type="ECO:0000313" key="1">
    <source>
        <dbReference type="EMBL" id="KHG25726.1"/>
    </source>
</evidence>
<dbReference type="Proteomes" id="UP000032142">
    <property type="component" value="Unassembled WGS sequence"/>
</dbReference>